<sequence>LEKAHFPGAQKAEKGHKWRQWRWDWRRSEGEKVEMAKSCKGLAMELVKCLSESDCVKIDDLDKCDNCCEFTMRNASHRRKFSLVCVNSVIDPNIYSGGFITLASAETMPNYNEELRIVHL</sequence>
<comment type="caution">
    <text evidence="1">The sequence shown here is derived from an EMBL/GenBank/DDBJ whole genome shotgun (WGS) entry which is preliminary data.</text>
</comment>
<reference evidence="1 2" key="1">
    <citation type="journal article" date="2016" name="Sci. Rep.">
        <title>The genome sequence of the outbreeding globe artichoke constructed de novo incorporating a phase-aware low-pass sequencing strategy of F1 progeny.</title>
        <authorList>
            <person name="Scaglione D."/>
            <person name="Reyes-Chin-Wo S."/>
            <person name="Acquadro A."/>
            <person name="Froenicke L."/>
            <person name="Portis E."/>
            <person name="Beitel C."/>
            <person name="Tirone M."/>
            <person name="Mauro R."/>
            <person name="Lo Monaco A."/>
            <person name="Mauromicale G."/>
            <person name="Faccioli P."/>
            <person name="Cattivelli L."/>
            <person name="Rieseberg L."/>
            <person name="Michelmore R."/>
            <person name="Lanteri S."/>
        </authorList>
    </citation>
    <scope>NUCLEOTIDE SEQUENCE [LARGE SCALE GENOMIC DNA]</scope>
    <source>
        <strain evidence="1">2C</strain>
    </source>
</reference>
<keyword evidence="2" id="KW-1185">Reference proteome</keyword>
<dbReference type="EMBL" id="LEKV01003810">
    <property type="protein sequence ID" value="KVH98092.1"/>
    <property type="molecule type" value="Genomic_DNA"/>
</dbReference>
<feature type="non-terminal residue" evidence="1">
    <location>
        <position position="120"/>
    </location>
</feature>
<accession>A0A124SDV2</accession>
<dbReference type="Proteomes" id="UP000243975">
    <property type="component" value="Unassembled WGS sequence"/>
</dbReference>
<organism evidence="1 2">
    <name type="scientific">Cynara cardunculus var. scolymus</name>
    <name type="common">Globe artichoke</name>
    <name type="synonym">Cynara scolymus</name>
    <dbReference type="NCBI Taxonomy" id="59895"/>
    <lineage>
        <taxon>Eukaryota</taxon>
        <taxon>Viridiplantae</taxon>
        <taxon>Streptophyta</taxon>
        <taxon>Embryophyta</taxon>
        <taxon>Tracheophyta</taxon>
        <taxon>Spermatophyta</taxon>
        <taxon>Magnoliopsida</taxon>
        <taxon>eudicotyledons</taxon>
        <taxon>Gunneridae</taxon>
        <taxon>Pentapetalae</taxon>
        <taxon>asterids</taxon>
        <taxon>campanulids</taxon>
        <taxon>Asterales</taxon>
        <taxon>Asteraceae</taxon>
        <taxon>Carduoideae</taxon>
        <taxon>Cardueae</taxon>
        <taxon>Carduinae</taxon>
        <taxon>Cynara</taxon>
    </lineage>
</organism>
<gene>
    <name evidence="1" type="ORF">Ccrd_023691</name>
</gene>
<proteinExistence type="predicted"/>
<dbReference type="Gramene" id="KVH98092">
    <property type="protein sequence ID" value="KVH98092"/>
    <property type="gene ID" value="Ccrd_023691"/>
</dbReference>
<name>A0A124SDV2_CYNCS</name>
<evidence type="ECO:0000313" key="2">
    <source>
        <dbReference type="Proteomes" id="UP000243975"/>
    </source>
</evidence>
<protein>
    <submittedName>
        <fullName evidence="1">Uncharacterized protein</fullName>
    </submittedName>
</protein>
<dbReference type="STRING" id="59895.A0A124SDV2"/>
<evidence type="ECO:0000313" key="1">
    <source>
        <dbReference type="EMBL" id="KVH98092.1"/>
    </source>
</evidence>
<dbReference type="AlphaFoldDB" id="A0A124SDV2"/>